<gene>
    <name evidence="3" type="ORF">DMO17_13110</name>
</gene>
<dbReference type="SUPFAM" id="SSF53850">
    <property type="entry name" value="Periplasmic binding protein-like II"/>
    <property type="match status" value="1"/>
</dbReference>
<dbReference type="PANTHER" id="PTHR38834:SF3">
    <property type="entry name" value="SOLUTE-BINDING PROTEIN FAMILY 3_N-TERMINAL DOMAIN-CONTAINING PROTEIN"/>
    <property type="match status" value="1"/>
</dbReference>
<organism evidence="3 4">
    <name type="scientific">Aquipseudomonas alcaligenes</name>
    <name type="common">Pseudomonas alcaligenes</name>
    <dbReference type="NCBI Taxonomy" id="43263"/>
    <lineage>
        <taxon>Bacteria</taxon>
        <taxon>Pseudomonadati</taxon>
        <taxon>Pseudomonadota</taxon>
        <taxon>Gammaproteobacteria</taxon>
        <taxon>Pseudomonadales</taxon>
        <taxon>Pseudomonadaceae</taxon>
        <taxon>Aquipseudomonas</taxon>
    </lineage>
</organism>
<reference evidence="3 4" key="1">
    <citation type="submission" date="2018-06" db="EMBL/GenBank/DDBJ databases">
        <title>Pseudomonas diversity within urban Lake Michigan freshwaters.</title>
        <authorList>
            <person name="Batrich M."/>
            <person name="Hatzopoulos T."/>
            <person name="Putonti C."/>
        </authorList>
    </citation>
    <scope>NUCLEOTIDE SEQUENCE [LARGE SCALE GENOMIC DNA]</scope>
    <source>
        <strain evidence="3 4">MB-090714</strain>
    </source>
</reference>
<accession>A0A2V4KPB6</accession>
<dbReference type="Pfam" id="PF00497">
    <property type="entry name" value="SBP_bac_3"/>
    <property type="match status" value="1"/>
</dbReference>
<sequence>MCTARWRWLGCLFALSLFPGLQAAPLQLYTEEYPPLNFARDGRPVGLAVDLVREILERTGQRAQISVVPWARGYQAASSEPDSGLFVTMRTAEREPLFKWVGPVAVVVTSFYALRGSGIRIDSLEDAARVGTVAVPRQWYSYQALEARGLDNLYGVIGPQQMMSMLRHGRVPVVVADNVTLESLLALGGLRPEQVEPLYGFLRSEAYIAFSPSTADAVVRDWQQALDSMKADGSFALIYRRWLPGQEPPAELLRPAAALP</sequence>
<name>A0A2V4KPB6_AQUAC</name>
<dbReference type="OrthoDB" id="8587856at2"/>
<dbReference type="SMART" id="SM00062">
    <property type="entry name" value="PBPb"/>
    <property type="match status" value="1"/>
</dbReference>
<dbReference type="AlphaFoldDB" id="A0A2V4KPB6"/>
<dbReference type="PANTHER" id="PTHR38834">
    <property type="entry name" value="PERIPLASMIC SUBSTRATE BINDING PROTEIN FAMILY 3"/>
    <property type="match status" value="1"/>
</dbReference>
<evidence type="ECO:0000259" key="2">
    <source>
        <dbReference type="SMART" id="SM00062"/>
    </source>
</evidence>
<protein>
    <submittedName>
        <fullName evidence="3">ABC transporter substrate-binding protein</fullName>
    </submittedName>
</protein>
<dbReference type="EMBL" id="QJRX01000006">
    <property type="protein sequence ID" value="PYC23581.1"/>
    <property type="molecule type" value="Genomic_DNA"/>
</dbReference>
<dbReference type="Gene3D" id="3.40.190.10">
    <property type="entry name" value="Periplasmic binding protein-like II"/>
    <property type="match status" value="2"/>
</dbReference>
<dbReference type="InterPro" id="IPR001638">
    <property type="entry name" value="Solute-binding_3/MltF_N"/>
</dbReference>
<comment type="caution">
    <text evidence="3">The sequence shown here is derived from an EMBL/GenBank/DDBJ whole genome shotgun (WGS) entry which is preliminary data.</text>
</comment>
<proteinExistence type="predicted"/>
<dbReference type="Proteomes" id="UP000248146">
    <property type="component" value="Unassembled WGS sequence"/>
</dbReference>
<dbReference type="RefSeq" id="WP_110682927.1">
    <property type="nucleotide sequence ID" value="NZ_QJRX01000006.1"/>
</dbReference>
<keyword evidence="1" id="KW-0732">Signal</keyword>
<evidence type="ECO:0000313" key="4">
    <source>
        <dbReference type="Proteomes" id="UP000248146"/>
    </source>
</evidence>
<evidence type="ECO:0000313" key="3">
    <source>
        <dbReference type="EMBL" id="PYC23581.1"/>
    </source>
</evidence>
<feature type="signal peptide" evidence="1">
    <location>
        <begin position="1"/>
        <end position="23"/>
    </location>
</feature>
<feature type="domain" description="Solute-binding protein family 3/N-terminal" evidence="2">
    <location>
        <begin position="25"/>
        <end position="246"/>
    </location>
</feature>
<evidence type="ECO:0000256" key="1">
    <source>
        <dbReference type="SAM" id="SignalP"/>
    </source>
</evidence>
<feature type="chain" id="PRO_5016085178" evidence="1">
    <location>
        <begin position="24"/>
        <end position="260"/>
    </location>
</feature>